<dbReference type="PANTHER" id="PTHR45113:SF1">
    <property type="entry name" value="JUNCTIONAL ADHESION MOLECULE A"/>
    <property type="match status" value="1"/>
</dbReference>
<evidence type="ECO:0000256" key="5">
    <source>
        <dbReference type="ARBA" id="ARBA00022427"/>
    </source>
</evidence>
<feature type="transmembrane region" description="Helical" evidence="19">
    <location>
        <begin position="229"/>
        <end position="252"/>
    </location>
</feature>
<dbReference type="Pfam" id="PF07679">
    <property type="entry name" value="I-set"/>
    <property type="match status" value="1"/>
</dbReference>
<keyword evidence="13 19" id="KW-0472">Membrane</keyword>
<dbReference type="GO" id="GO:0005923">
    <property type="term" value="C:bicellular tight junction"/>
    <property type="evidence" value="ECO:0007669"/>
    <property type="project" value="UniProtKB-SubCell"/>
</dbReference>
<feature type="chain" id="PRO_5015055826" description="Junctional adhesion molecule A" evidence="20">
    <location>
        <begin position="19"/>
        <end position="295"/>
    </location>
</feature>
<keyword evidence="14" id="KW-1015">Disulfide bond</keyword>
<evidence type="ECO:0000256" key="16">
    <source>
        <dbReference type="ARBA" id="ARBA00023319"/>
    </source>
</evidence>
<dbReference type="InterPro" id="IPR013106">
    <property type="entry name" value="Ig_V-set"/>
</dbReference>
<evidence type="ECO:0000256" key="4">
    <source>
        <dbReference type="ARBA" id="ARBA00016608"/>
    </source>
</evidence>
<sequence length="295" mass="31864">MRWLVSVLLFFSAAGVSSFSVTTSNADVKVKENAGADLTCTVSADFGSNPRVEWKFDKLGSQTFVVFNGVVTDPYASRVTLYSRSNLRFSKVTREDTGVYTCEASSSTSGLQKATVKLTVLVPPSVPICGVPDSVTTGKSATLTCFDPAASPPPTYRWYKDGTLLPSDPSKFAGFQNATYKLDPATGKLDFPSAAKMDSGQYYCEVSNEAGPTQKCQARRMEVRDLNTGGIVAGVIIFLLLLGLVIFGVWYAKKKGYLPTAKTEGKHRMDAVYQPTSHGGDDDNGEFKQKSSFVV</sequence>
<evidence type="ECO:0000256" key="10">
    <source>
        <dbReference type="ARBA" id="ARBA00022737"/>
    </source>
</evidence>
<dbReference type="SMART" id="SM00406">
    <property type="entry name" value="IGv"/>
    <property type="match status" value="1"/>
</dbReference>
<keyword evidence="15" id="KW-0325">Glycoprotein</keyword>
<dbReference type="AlphaFoldDB" id="A0A1A8C9Y3"/>
<evidence type="ECO:0000256" key="1">
    <source>
        <dbReference type="ARBA" id="ARBA00004251"/>
    </source>
</evidence>
<dbReference type="InterPro" id="IPR003598">
    <property type="entry name" value="Ig_sub2"/>
</dbReference>
<dbReference type="InterPro" id="IPR013098">
    <property type="entry name" value="Ig_I-set"/>
</dbReference>
<keyword evidence="5" id="KW-0796">Tight junction</keyword>
<name>A0A1A8C9Y3_NOTKA</name>
<dbReference type="GO" id="GO:0090559">
    <property type="term" value="P:regulation of membrane permeability"/>
    <property type="evidence" value="ECO:0007669"/>
    <property type="project" value="TreeGrafter"/>
</dbReference>
<dbReference type="PROSITE" id="PS50835">
    <property type="entry name" value="IG_LIKE"/>
    <property type="match status" value="2"/>
</dbReference>
<dbReference type="Gene3D" id="2.60.40.10">
    <property type="entry name" value="Immunoglobulins"/>
    <property type="match status" value="2"/>
</dbReference>
<dbReference type="GO" id="GO:0005886">
    <property type="term" value="C:plasma membrane"/>
    <property type="evidence" value="ECO:0007669"/>
    <property type="project" value="UniProtKB-SubCell"/>
</dbReference>
<keyword evidence="8 19" id="KW-0812">Transmembrane</keyword>
<dbReference type="EMBL" id="HADZ01011594">
    <property type="protein sequence ID" value="SBP75535.1"/>
    <property type="molecule type" value="Transcribed_RNA"/>
</dbReference>
<evidence type="ECO:0000256" key="20">
    <source>
        <dbReference type="SAM" id="SignalP"/>
    </source>
</evidence>
<evidence type="ECO:0000256" key="6">
    <source>
        <dbReference type="ARBA" id="ARBA00022475"/>
    </source>
</evidence>
<evidence type="ECO:0000256" key="11">
    <source>
        <dbReference type="ARBA" id="ARBA00022949"/>
    </source>
</evidence>
<dbReference type="InterPro" id="IPR013783">
    <property type="entry name" value="Ig-like_fold"/>
</dbReference>
<gene>
    <name evidence="22" type="primary">F11R</name>
</gene>
<dbReference type="InterPro" id="IPR003599">
    <property type="entry name" value="Ig_sub"/>
</dbReference>
<keyword evidence="16" id="KW-0393">Immunoglobulin domain</keyword>
<evidence type="ECO:0000259" key="21">
    <source>
        <dbReference type="PROSITE" id="PS50835"/>
    </source>
</evidence>
<keyword evidence="12 19" id="KW-1133">Transmembrane helix</keyword>
<feature type="domain" description="Ig-like" evidence="21">
    <location>
        <begin position="17"/>
        <end position="119"/>
    </location>
</feature>
<dbReference type="GO" id="GO:0090557">
    <property type="term" value="P:establishment of endothelial intestinal barrier"/>
    <property type="evidence" value="ECO:0007669"/>
    <property type="project" value="TreeGrafter"/>
</dbReference>
<dbReference type="FunFam" id="2.60.40.10:FF:000342">
    <property type="entry name" value="Junctional adhesion molecule A"/>
    <property type="match status" value="1"/>
</dbReference>
<dbReference type="InterPro" id="IPR036179">
    <property type="entry name" value="Ig-like_dom_sf"/>
</dbReference>
<dbReference type="GO" id="GO:0007155">
    <property type="term" value="P:cell adhesion"/>
    <property type="evidence" value="ECO:0007669"/>
    <property type="project" value="InterPro"/>
</dbReference>
<keyword evidence="22" id="KW-0675">Receptor</keyword>
<dbReference type="InterPro" id="IPR042456">
    <property type="entry name" value="F11R"/>
</dbReference>
<comment type="subcellular location">
    <subcellularLocation>
        <location evidence="2">Cell junction</location>
        <location evidence="2">Tight junction</location>
    </subcellularLocation>
    <subcellularLocation>
        <location evidence="1">Cell membrane</location>
        <topology evidence="1">Single-pass type I membrane protein</topology>
    </subcellularLocation>
</comment>
<comment type="subunit">
    <text evidence="18">Interacts with the ninth PDZ domain of MPDZ. Interacts with the first PDZ domain of PARD3. The association between PARD3 and PARD6B probably disrupts this interaction. Interacts with ITGAL (via I-domain). Interacts with CD151.</text>
</comment>
<evidence type="ECO:0000256" key="14">
    <source>
        <dbReference type="ARBA" id="ARBA00023157"/>
    </source>
</evidence>
<reference evidence="22" key="1">
    <citation type="submission" date="2016-05" db="EMBL/GenBank/DDBJ databases">
        <authorList>
            <person name="Lavstsen T."/>
            <person name="Jespersen J.S."/>
        </authorList>
    </citation>
    <scope>NUCLEOTIDE SEQUENCE</scope>
    <source>
        <tissue evidence="22">Brain</tissue>
    </source>
</reference>
<evidence type="ECO:0000256" key="12">
    <source>
        <dbReference type="ARBA" id="ARBA00022989"/>
    </source>
</evidence>
<evidence type="ECO:0000256" key="9">
    <source>
        <dbReference type="ARBA" id="ARBA00022729"/>
    </source>
</evidence>
<keyword evidence="7" id="KW-0597">Phosphoprotein</keyword>
<dbReference type="Pfam" id="PF13927">
    <property type="entry name" value="Ig_3"/>
    <property type="match status" value="1"/>
</dbReference>
<proteinExistence type="inferred from homology"/>
<evidence type="ECO:0000256" key="19">
    <source>
        <dbReference type="SAM" id="Phobius"/>
    </source>
</evidence>
<evidence type="ECO:0000256" key="17">
    <source>
        <dbReference type="ARBA" id="ARBA00030590"/>
    </source>
</evidence>
<evidence type="ECO:0000256" key="3">
    <source>
        <dbReference type="ARBA" id="ARBA00008637"/>
    </source>
</evidence>
<evidence type="ECO:0000313" key="22">
    <source>
        <dbReference type="EMBL" id="SBP75535.1"/>
    </source>
</evidence>
<evidence type="ECO:0000256" key="7">
    <source>
        <dbReference type="ARBA" id="ARBA00022553"/>
    </source>
</evidence>
<accession>A0A1A8C9Y3</accession>
<evidence type="ECO:0000256" key="15">
    <source>
        <dbReference type="ARBA" id="ARBA00023180"/>
    </source>
</evidence>
<protein>
    <recommendedName>
        <fullName evidence="4">Junctional adhesion molecule A</fullName>
    </recommendedName>
    <alternativeName>
        <fullName evidence="17">Junctional adhesion molecule 1</fullName>
    </alternativeName>
</protein>
<keyword evidence="6" id="KW-1003">Cell membrane</keyword>
<organism evidence="22">
    <name type="scientific">Nothobranchius kadleci</name>
    <name type="common">African annual killifish</name>
    <dbReference type="NCBI Taxonomy" id="1051664"/>
    <lineage>
        <taxon>Eukaryota</taxon>
        <taxon>Metazoa</taxon>
        <taxon>Chordata</taxon>
        <taxon>Craniata</taxon>
        <taxon>Vertebrata</taxon>
        <taxon>Euteleostomi</taxon>
        <taxon>Actinopterygii</taxon>
        <taxon>Neopterygii</taxon>
        <taxon>Teleostei</taxon>
        <taxon>Neoteleostei</taxon>
        <taxon>Acanthomorphata</taxon>
        <taxon>Ovalentaria</taxon>
        <taxon>Atherinomorphae</taxon>
        <taxon>Cyprinodontiformes</taxon>
        <taxon>Nothobranchiidae</taxon>
        <taxon>Nothobranchius</taxon>
    </lineage>
</organism>
<dbReference type="SMART" id="SM00408">
    <property type="entry name" value="IGc2"/>
    <property type="match status" value="2"/>
</dbReference>
<reference evidence="22" key="2">
    <citation type="submission" date="2016-06" db="EMBL/GenBank/DDBJ databases">
        <title>The genome of a short-lived fish provides insights into sex chromosome evolution and the genetic control of aging.</title>
        <authorList>
            <person name="Reichwald K."/>
            <person name="Felder M."/>
            <person name="Petzold A."/>
            <person name="Koch P."/>
            <person name="Groth M."/>
            <person name="Platzer M."/>
        </authorList>
    </citation>
    <scope>NUCLEOTIDE SEQUENCE</scope>
    <source>
        <tissue evidence="22">Brain</tissue>
    </source>
</reference>
<dbReference type="SMART" id="SM00409">
    <property type="entry name" value="IG"/>
    <property type="match status" value="2"/>
</dbReference>
<dbReference type="SUPFAM" id="SSF48726">
    <property type="entry name" value="Immunoglobulin"/>
    <property type="match status" value="2"/>
</dbReference>
<dbReference type="InterPro" id="IPR007110">
    <property type="entry name" value="Ig-like_dom"/>
</dbReference>
<keyword evidence="11" id="KW-0965">Cell junction</keyword>
<feature type="domain" description="Ig-like" evidence="21">
    <location>
        <begin position="124"/>
        <end position="224"/>
    </location>
</feature>
<dbReference type="EMBL" id="HAEA01005449">
    <property type="protein sequence ID" value="SBQ33929.1"/>
    <property type="molecule type" value="Transcribed_RNA"/>
</dbReference>
<feature type="signal peptide" evidence="20">
    <location>
        <begin position="1"/>
        <end position="18"/>
    </location>
</feature>
<dbReference type="GO" id="GO:0050892">
    <property type="term" value="P:intestinal absorption"/>
    <property type="evidence" value="ECO:0007669"/>
    <property type="project" value="TreeGrafter"/>
</dbReference>
<evidence type="ECO:0000256" key="13">
    <source>
        <dbReference type="ARBA" id="ARBA00023136"/>
    </source>
</evidence>
<keyword evidence="9 20" id="KW-0732">Signal</keyword>
<comment type="similarity">
    <text evidence="3">Belongs to the immunoglobulin superfamily.</text>
</comment>
<keyword evidence="10" id="KW-0677">Repeat</keyword>
<evidence type="ECO:0000256" key="8">
    <source>
        <dbReference type="ARBA" id="ARBA00022692"/>
    </source>
</evidence>
<dbReference type="PANTHER" id="PTHR45113">
    <property type="entry name" value="JUNCTIONAL ADHESION MOLECULE A"/>
    <property type="match status" value="1"/>
</dbReference>
<evidence type="ECO:0000256" key="2">
    <source>
        <dbReference type="ARBA" id="ARBA00004435"/>
    </source>
</evidence>
<evidence type="ECO:0000256" key="18">
    <source>
        <dbReference type="ARBA" id="ARBA00046718"/>
    </source>
</evidence>